<protein>
    <recommendedName>
        <fullName evidence="2">non-specific serine/threonine protein kinase</fullName>
        <ecNumber evidence="2">2.7.11.1</ecNumber>
    </recommendedName>
</protein>
<dbReference type="InterPro" id="IPR001772">
    <property type="entry name" value="KA1_dom"/>
</dbReference>
<feature type="region of interest" description="Disordered" evidence="11">
    <location>
        <begin position="1252"/>
        <end position="1315"/>
    </location>
</feature>
<feature type="compositionally biased region" description="Basic and acidic residues" evidence="11">
    <location>
        <begin position="374"/>
        <end position="386"/>
    </location>
</feature>
<dbReference type="PROSITE" id="PS50011">
    <property type="entry name" value="PROTEIN_KINASE_DOM"/>
    <property type="match status" value="1"/>
</dbReference>
<feature type="region of interest" description="Disordered" evidence="11">
    <location>
        <begin position="1455"/>
        <end position="1583"/>
    </location>
</feature>
<feature type="compositionally biased region" description="Low complexity" evidence="11">
    <location>
        <begin position="1548"/>
        <end position="1561"/>
    </location>
</feature>
<feature type="region of interest" description="Disordered" evidence="11">
    <location>
        <begin position="1"/>
        <end position="279"/>
    </location>
</feature>
<accession>A0A316ZEC4</accession>
<dbReference type="EC" id="2.7.11.1" evidence="2"/>
<dbReference type="CDD" id="cd14077">
    <property type="entry name" value="STKc_Kin1_2"/>
    <property type="match status" value="1"/>
</dbReference>
<feature type="compositionally biased region" description="Low complexity" evidence="11">
    <location>
        <begin position="1021"/>
        <end position="1033"/>
    </location>
</feature>
<dbReference type="GO" id="GO:0035556">
    <property type="term" value="P:intracellular signal transduction"/>
    <property type="evidence" value="ECO:0007669"/>
    <property type="project" value="TreeGrafter"/>
</dbReference>
<keyword evidence="3" id="KW-0723">Serine/threonine-protein kinase</keyword>
<keyword evidence="6 14" id="KW-0418">Kinase</keyword>
<feature type="region of interest" description="Disordered" evidence="11">
    <location>
        <begin position="888"/>
        <end position="920"/>
    </location>
</feature>
<feature type="compositionally biased region" description="Polar residues" evidence="11">
    <location>
        <begin position="333"/>
        <end position="348"/>
    </location>
</feature>
<feature type="binding site" evidence="10">
    <location>
        <position position="508"/>
    </location>
    <ligand>
        <name>ATP</name>
        <dbReference type="ChEBI" id="CHEBI:30616"/>
    </ligand>
</feature>
<evidence type="ECO:0000256" key="3">
    <source>
        <dbReference type="ARBA" id="ARBA00022527"/>
    </source>
</evidence>
<feature type="region of interest" description="Disordered" evidence="11">
    <location>
        <begin position="961"/>
        <end position="986"/>
    </location>
</feature>
<evidence type="ECO:0000256" key="1">
    <source>
        <dbReference type="ARBA" id="ARBA00010791"/>
    </source>
</evidence>
<dbReference type="InterPro" id="IPR011009">
    <property type="entry name" value="Kinase-like_dom_sf"/>
</dbReference>
<feature type="compositionally biased region" description="Low complexity" evidence="11">
    <location>
        <begin position="1252"/>
        <end position="1269"/>
    </location>
</feature>
<dbReference type="SMART" id="SM00220">
    <property type="entry name" value="S_TKc"/>
    <property type="match status" value="1"/>
</dbReference>
<feature type="compositionally biased region" description="Polar residues" evidence="11">
    <location>
        <begin position="436"/>
        <end position="445"/>
    </location>
</feature>
<feature type="region of interest" description="Disordered" evidence="11">
    <location>
        <begin position="847"/>
        <end position="867"/>
    </location>
</feature>
<evidence type="ECO:0000256" key="11">
    <source>
        <dbReference type="SAM" id="MobiDB-lite"/>
    </source>
</evidence>
<evidence type="ECO:0000256" key="5">
    <source>
        <dbReference type="ARBA" id="ARBA00022741"/>
    </source>
</evidence>
<dbReference type="InterPro" id="IPR017441">
    <property type="entry name" value="Protein_kinase_ATP_BS"/>
</dbReference>
<evidence type="ECO:0000256" key="10">
    <source>
        <dbReference type="PROSITE-ProRule" id="PRU10141"/>
    </source>
</evidence>
<dbReference type="SUPFAM" id="SSF56112">
    <property type="entry name" value="Protein kinase-like (PK-like)"/>
    <property type="match status" value="1"/>
</dbReference>
<evidence type="ECO:0000256" key="8">
    <source>
        <dbReference type="ARBA" id="ARBA00047899"/>
    </source>
</evidence>
<dbReference type="GeneID" id="37267126"/>
<keyword evidence="4" id="KW-0808">Transferase</keyword>
<evidence type="ECO:0000256" key="2">
    <source>
        <dbReference type="ARBA" id="ARBA00012513"/>
    </source>
</evidence>
<dbReference type="InterPro" id="IPR008271">
    <property type="entry name" value="Ser/Thr_kinase_AS"/>
</dbReference>
<dbReference type="GO" id="GO:0000226">
    <property type="term" value="P:microtubule cytoskeleton organization"/>
    <property type="evidence" value="ECO:0007669"/>
    <property type="project" value="TreeGrafter"/>
</dbReference>
<feature type="compositionally biased region" description="Basic and acidic residues" evidence="11">
    <location>
        <begin position="13"/>
        <end position="22"/>
    </location>
</feature>
<dbReference type="Pfam" id="PF02149">
    <property type="entry name" value="KA1"/>
    <property type="match status" value="1"/>
</dbReference>
<reference evidence="14 15" key="1">
    <citation type="journal article" date="2018" name="Mol. Biol. Evol.">
        <title>Broad Genomic Sampling Reveals a Smut Pathogenic Ancestry of the Fungal Clade Ustilaginomycotina.</title>
        <authorList>
            <person name="Kijpornyongpan T."/>
            <person name="Mondo S.J."/>
            <person name="Barry K."/>
            <person name="Sandor L."/>
            <person name="Lee J."/>
            <person name="Lipzen A."/>
            <person name="Pangilinan J."/>
            <person name="LaButti K."/>
            <person name="Hainaut M."/>
            <person name="Henrissat B."/>
            <person name="Grigoriev I.V."/>
            <person name="Spatafora J.W."/>
            <person name="Aime M.C."/>
        </authorList>
    </citation>
    <scope>NUCLEOTIDE SEQUENCE [LARGE SCALE GENOMIC DNA]</scope>
    <source>
        <strain evidence="14 15">MCA 4186</strain>
    </source>
</reference>
<dbReference type="PROSITE" id="PS00107">
    <property type="entry name" value="PROTEIN_KINASE_ATP"/>
    <property type="match status" value="1"/>
</dbReference>
<dbReference type="EMBL" id="KZ819288">
    <property type="protein sequence ID" value="PWN99374.1"/>
    <property type="molecule type" value="Genomic_DNA"/>
</dbReference>
<keyword evidence="5 10" id="KW-0547">Nucleotide-binding</keyword>
<dbReference type="Gene3D" id="1.10.510.10">
    <property type="entry name" value="Transferase(Phosphotransferase) domain 1"/>
    <property type="match status" value="1"/>
</dbReference>
<feature type="compositionally biased region" description="Polar residues" evidence="11">
    <location>
        <begin position="900"/>
        <end position="909"/>
    </location>
</feature>
<keyword evidence="7 10" id="KW-0067">ATP-binding</keyword>
<dbReference type="PANTHER" id="PTHR24346:SF82">
    <property type="entry name" value="KP78A-RELATED"/>
    <property type="match status" value="1"/>
</dbReference>
<proteinExistence type="inferred from homology"/>
<evidence type="ECO:0000259" key="12">
    <source>
        <dbReference type="PROSITE" id="PS50011"/>
    </source>
</evidence>
<dbReference type="PROSITE" id="PS00108">
    <property type="entry name" value="PROTEIN_KINASE_ST"/>
    <property type="match status" value="1"/>
</dbReference>
<evidence type="ECO:0000256" key="4">
    <source>
        <dbReference type="ARBA" id="ARBA00022679"/>
    </source>
</evidence>
<feature type="region of interest" description="Disordered" evidence="11">
    <location>
        <begin position="1330"/>
        <end position="1364"/>
    </location>
</feature>
<feature type="compositionally biased region" description="Basic and acidic residues" evidence="11">
    <location>
        <begin position="447"/>
        <end position="469"/>
    </location>
</feature>
<dbReference type="FunFam" id="1.10.510.10:FF:000792">
    <property type="entry name" value="Non-specific serine/threonine protein kinase"/>
    <property type="match status" value="1"/>
</dbReference>
<comment type="catalytic activity">
    <reaction evidence="9">
        <text>L-seryl-[protein] + ATP = O-phospho-L-seryl-[protein] + ADP + H(+)</text>
        <dbReference type="Rhea" id="RHEA:17989"/>
        <dbReference type="Rhea" id="RHEA-COMP:9863"/>
        <dbReference type="Rhea" id="RHEA-COMP:11604"/>
        <dbReference type="ChEBI" id="CHEBI:15378"/>
        <dbReference type="ChEBI" id="CHEBI:29999"/>
        <dbReference type="ChEBI" id="CHEBI:30616"/>
        <dbReference type="ChEBI" id="CHEBI:83421"/>
        <dbReference type="ChEBI" id="CHEBI:456216"/>
        <dbReference type="EC" id="2.7.11.1"/>
    </reaction>
</comment>
<feature type="compositionally biased region" description="Low complexity" evidence="11">
    <location>
        <begin position="29"/>
        <end position="71"/>
    </location>
</feature>
<dbReference type="RefSeq" id="XP_025599653.1">
    <property type="nucleotide sequence ID" value="XM_025739580.1"/>
</dbReference>
<feature type="compositionally biased region" description="Low complexity" evidence="11">
    <location>
        <begin position="235"/>
        <end position="246"/>
    </location>
</feature>
<evidence type="ECO:0000313" key="15">
    <source>
        <dbReference type="Proteomes" id="UP000245946"/>
    </source>
</evidence>
<evidence type="ECO:0000256" key="6">
    <source>
        <dbReference type="ARBA" id="ARBA00022777"/>
    </source>
</evidence>
<dbReference type="SUPFAM" id="SSF103243">
    <property type="entry name" value="KA1-like"/>
    <property type="match status" value="1"/>
</dbReference>
<feature type="domain" description="KA1" evidence="13">
    <location>
        <begin position="1606"/>
        <end position="1656"/>
    </location>
</feature>
<feature type="compositionally biased region" description="Low complexity" evidence="11">
    <location>
        <begin position="401"/>
        <end position="419"/>
    </location>
</feature>
<dbReference type="Proteomes" id="UP000245946">
    <property type="component" value="Unassembled WGS sequence"/>
</dbReference>
<feature type="compositionally biased region" description="Low complexity" evidence="11">
    <location>
        <begin position="970"/>
        <end position="982"/>
    </location>
</feature>
<feature type="domain" description="Protein kinase" evidence="12">
    <location>
        <begin position="479"/>
        <end position="757"/>
    </location>
</feature>
<evidence type="ECO:0000259" key="13">
    <source>
        <dbReference type="PROSITE" id="PS50032"/>
    </source>
</evidence>
<dbReference type="OrthoDB" id="193931at2759"/>
<dbReference type="Gene3D" id="3.30.310.80">
    <property type="entry name" value="Kinase associated domain 1, KA1"/>
    <property type="match status" value="1"/>
</dbReference>
<feature type="compositionally biased region" description="Polar residues" evidence="11">
    <location>
        <begin position="1522"/>
        <end position="1536"/>
    </location>
</feature>
<dbReference type="Pfam" id="PF00069">
    <property type="entry name" value="Pkinase"/>
    <property type="match status" value="1"/>
</dbReference>
<comment type="similarity">
    <text evidence="1">Belongs to the protein kinase superfamily. CAMK Ser/Thr protein kinase family. NIM1 subfamily.</text>
</comment>
<dbReference type="STRING" id="58919.A0A316ZEC4"/>
<feature type="compositionally biased region" description="Gly residues" evidence="11">
    <location>
        <begin position="1477"/>
        <end position="1487"/>
    </location>
</feature>
<dbReference type="GO" id="GO:0005737">
    <property type="term" value="C:cytoplasm"/>
    <property type="evidence" value="ECO:0007669"/>
    <property type="project" value="TreeGrafter"/>
</dbReference>
<dbReference type="InterPro" id="IPR028375">
    <property type="entry name" value="KA1/Ssp2_C"/>
</dbReference>
<dbReference type="InterPro" id="IPR000719">
    <property type="entry name" value="Prot_kinase_dom"/>
</dbReference>
<sequence>MHSSQPPPFAELDPDHEREPAKFRKLPVPAQQAAHLEPAAAPHPPASAAAETASSSSGSSAAAGGDSAASGELRFPSALNGASSERARGSMSLPDASSRRAGFVGGAPGSQEAMDALDALGSLGPGGDVPPLSAGLSAAGVPDGPPPTSLVSVPEDAQMNGTQFRSSDGLDELDAEDLPRSSMTVRPTRASLGEAPAPEGSPSSRSQFGISPAASAVLDRPRSTDEADVFGGGPSSPSRAGRASSSESNKPLPGLPAATRPVSDLRLNGPSTSPLPAAGVASPSVLAAAAAALPPQHIPRPMPGAGAANGHESGGARALRPSGDLVQRDEPSSSDAETARSLANSNRSSIDDIRRMHAARAAARESSPTAHATPEPRAHSTRREAPGSEPGARPLSVFETRAAPSGASSRSSSRAPVRPRSSDGHDSRESARTPPRSASGNTSATLRDGEARERERSERPEGGEREREKPRSRRTLGDYALGKTLGAGSMGKVKLGVKMGNGEKVAIKIIPRHTSLAAAQHGKPGSEAVTPTASFLAKAAAKDHSKEVRTIREGSLQLLLHHPYVCGMREMMIHPHHYYMVFEYVNGGQMLDYIISHGRLRERAARKFARQIGSALEFCHRNSVVHRDLKIENILISKTGNIKIIDFGLSNLFSPHSHLSTFCGSLYFAAPELLNAKVYTGPEVDVWSFGIVLYVLVCGKVPFDDQSMPALHAKIKRGQVEYPAWLSGECKHILSRMLVTNPNQRATLPEILAHPWMVKGYDGPPNAHLPTRQPLRPGQLNPEVIKGMTGFEFGTPEEIEARLTEVLTSESYMTVLHGWESKHGMPLSGLSPAASFAGAGSNGTLLGSEGTLGRAHTRGSVESKSKTGSKRFSGIDFYRKKISVFGGGSKDDGSGTSNGVLSGSTNPNATWPGAGKEPLDPTRGFHPLISIYYLVSEKMERERLYGHSFFASSNISVNGPLPAGPSGRPAVSSAAGDASGGSMPTAADIPQEALRVPEASHISAGQKDSPILPADLPAPPRSAASSTPASPTPVFESRQKSQPMAVMAGAPRARAQGDEVEAALRDKGFSAPMAAAGGWTMSSRRSDAAASALSPPPRSSISGAVAAAPVQPLPSNHKRSLSLTGKRPASAGMGVPPPPLDKDLPAAVPRPARKDGQSASPDHRRSYHAGVSPMRDGSTPLGDEDAGAATPGGGSSFVRRFGSLIGRSPSSPLDAERRRQARMSTGGMPTAAPTPVRRGSTHITGLMGVAESGAEAPASPEPADSPVAARSDTGVRRSGTLNELGRPRPSTASPGAVSMGRAAGGRALSPSRVRPGSLAAPLGTVDASVDDPAPASAVSAGGWHGVQPGQLGAMPPNARRDGVARSATVNAGSSLYSSAGAGAAAATPSREGEAATSKPIFLKGLFSVQTTSTKSRTVIHADLVRVLERIGVQYREIRSGYECVHLPSLDFSGAGGAPTQLPEGQGNARIPMTPSNGGAGISSGGGIENMDGDAGTRPQGPRRKQSRISFVSSRRERRRAENASQADTASISSATAYGTDERRSPVNSRSRASSLAGSGSSPALDQQEGTPSKAPRAPSRQRTDSIVEIAPGSAPPPVPAKTIDQTTAHDLAVRFEIFVVKVPLLLGVNGLQFRRVSGNPWQYSMLARRVLQELKL</sequence>
<dbReference type="GO" id="GO:0005524">
    <property type="term" value="F:ATP binding"/>
    <property type="evidence" value="ECO:0007669"/>
    <property type="project" value="UniProtKB-UniRule"/>
</dbReference>
<feature type="region of interest" description="Disordered" evidence="11">
    <location>
        <begin position="998"/>
        <end position="1059"/>
    </location>
</feature>
<feature type="compositionally biased region" description="Low complexity" evidence="11">
    <location>
        <begin position="1330"/>
        <end position="1340"/>
    </location>
</feature>
<evidence type="ECO:0000313" key="14">
    <source>
        <dbReference type="EMBL" id="PWN99374.1"/>
    </source>
</evidence>
<name>A0A316ZEC4_9BASI</name>
<dbReference type="PROSITE" id="PS50032">
    <property type="entry name" value="KA1"/>
    <property type="match status" value="1"/>
</dbReference>
<feature type="region of interest" description="Disordered" evidence="11">
    <location>
        <begin position="1109"/>
        <end position="1240"/>
    </location>
</feature>
<feature type="compositionally biased region" description="Basic and acidic residues" evidence="11">
    <location>
        <begin position="420"/>
        <end position="431"/>
    </location>
</feature>
<organism evidence="14 15">
    <name type="scientific">Tilletiopsis washingtonensis</name>
    <dbReference type="NCBI Taxonomy" id="58919"/>
    <lineage>
        <taxon>Eukaryota</taxon>
        <taxon>Fungi</taxon>
        <taxon>Dikarya</taxon>
        <taxon>Basidiomycota</taxon>
        <taxon>Ustilaginomycotina</taxon>
        <taxon>Exobasidiomycetes</taxon>
        <taxon>Entylomatales</taxon>
        <taxon>Entylomatales incertae sedis</taxon>
        <taxon>Tilletiopsis</taxon>
    </lineage>
</organism>
<evidence type="ECO:0000256" key="9">
    <source>
        <dbReference type="ARBA" id="ARBA00048679"/>
    </source>
</evidence>
<feature type="compositionally biased region" description="Basic and acidic residues" evidence="11">
    <location>
        <begin position="1152"/>
        <end position="1164"/>
    </location>
</feature>
<keyword evidence="15" id="KW-1185">Reference proteome</keyword>
<evidence type="ECO:0000256" key="7">
    <source>
        <dbReference type="ARBA" id="ARBA00022840"/>
    </source>
</evidence>
<gene>
    <name evidence="14" type="ORF">FA09DRAFT_229214</name>
</gene>
<comment type="catalytic activity">
    <reaction evidence="8">
        <text>L-threonyl-[protein] + ATP = O-phospho-L-threonyl-[protein] + ADP + H(+)</text>
        <dbReference type="Rhea" id="RHEA:46608"/>
        <dbReference type="Rhea" id="RHEA-COMP:11060"/>
        <dbReference type="Rhea" id="RHEA-COMP:11605"/>
        <dbReference type="ChEBI" id="CHEBI:15378"/>
        <dbReference type="ChEBI" id="CHEBI:30013"/>
        <dbReference type="ChEBI" id="CHEBI:30616"/>
        <dbReference type="ChEBI" id="CHEBI:61977"/>
        <dbReference type="ChEBI" id="CHEBI:456216"/>
        <dbReference type="EC" id="2.7.11.1"/>
    </reaction>
</comment>
<dbReference type="GO" id="GO:0004674">
    <property type="term" value="F:protein serine/threonine kinase activity"/>
    <property type="evidence" value="ECO:0007669"/>
    <property type="project" value="UniProtKB-KW"/>
</dbReference>
<feature type="region of interest" description="Disordered" evidence="11">
    <location>
        <begin position="295"/>
        <end position="483"/>
    </location>
</feature>
<dbReference type="GO" id="GO:0106310">
    <property type="term" value="F:protein serine kinase activity"/>
    <property type="evidence" value="ECO:0007669"/>
    <property type="project" value="RHEA"/>
</dbReference>
<dbReference type="PANTHER" id="PTHR24346">
    <property type="entry name" value="MAP/MICROTUBULE AFFINITY-REGULATING KINASE"/>
    <property type="match status" value="1"/>
</dbReference>